<name>A0A0G4NLU2_VERLO</name>
<dbReference type="AlphaFoldDB" id="A0A0G4NLU2"/>
<dbReference type="EMBL" id="CVQI01036598">
    <property type="protein sequence ID" value="CRK47435.1"/>
    <property type="molecule type" value="Genomic_DNA"/>
</dbReference>
<feature type="non-terminal residue" evidence="3">
    <location>
        <position position="102"/>
    </location>
</feature>
<feature type="domain" description="PRELI/MSF1" evidence="1">
    <location>
        <begin position="1"/>
        <end position="102"/>
    </location>
</feature>
<dbReference type="Proteomes" id="UP000044602">
    <property type="component" value="Unassembled WGS sequence"/>
</dbReference>
<keyword evidence="4" id="KW-1185">Reference proteome</keyword>
<dbReference type="InterPro" id="IPR006797">
    <property type="entry name" value="PRELI/MSF1_dom"/>
</dbReference>
<proteinExistence type="predicted"/>
<organism evidence="3 5">
    <name type="scientific">Verticillium longisporum</name>
    <name type="common">Verticillium dahliae var. longisporum</name>
    <dbReference type="NCBI Taxonomy" id="100787"/>
    <lineage>
        <taxon>Eukaryota</taxon>
        <taxon>Fungi</taxon>
        <taxon>Dikarya</taxon>
        <taxon>Ascomycota</taxon>
        <taxon>Pezizomycotina</taxon>
        <taxon>Sordariomycetes</taxon>
        <taxon>Hypocreomycetidae</taxon>
        <taxon>Glomerellales</taxon>
        <taxon>Plectosphaerellaceae</taxon>
        <taxon>Verticillium</taxon>
    </lineage>
</organism>
<evidence type="ECO:0000313" key="3">
    <source>
        <dbReference type="EMBL" id="CRK47435.1"/>
    </source>
</evidence>
<dbReference type="Proteomes" id="UP000045706">
    <property type="component" value="Unassembled WGS sequence"/>
</dbReference>
<dbReference type="PROSITE" id="PS50904">
    <property type="entry name" value="PRELI_MSF1"/>
    <property type="match status" value="1"/>
</dbReference>
<evidence type="ECO:0000313" key="2">
    <source>
        <dbReference type="EMBL" id="CRK35506.1"/>
    </source>
</evidence>
<accession>A0A0G4NLU2</accession>
<dbReference type="EMBL" id="CVQH01023585">
    <property type="protein sequence ID" value="CRK35506.1"/>
    <property type="molecule type" value="Genomic_DNA"/>
</dbReference>
<evidence type="ECO:0000313" key="5">
    <source>
        <dbReference type="Proteomes" id="UP000045706"/>
    </source>
</evidence>
<dbReference type="Pfam" id="PF04707">
    <property type="entry name" value="PRELI"/>
    <property type="match status" value="1"/>
</dbReference>
<dbReference type="STRING" id="100787.A0A0G4NLU2"/>
<dbReference type="GO" id="GO:0005758">
    <property type="term" value="C:mitochondrial intermembrane space"/>
    <property type="evidence" value="ECO:0007669"/>
    <property type="project" value="InterPro"/>
</dbReference>
<protein>
    <recommendedName>
        <fullName evidence="1">PRELI/MSF1 domain-containing protein</fullName>
    </recommendedName>
</protein>
<dbReference type="InterPro" id="IPR037365">
    <property type="entry name" value="Slowmo/Ups"/>
</dbReference>
<evidence type="ECO:0000313" key="4">
    <source>
        <dbReference type="Proteomes" id="UP000044602"/>
    </source>
</evidence>
<dbReference type="PANTHER" id="PTHR11158">
    <property type="entry name" value="MSF1/PX19 RELATED"/>
    <property type="match status" value="1"/>
</dbReference>
<evidence type="ECO:0000259" key="1">
    <source>
        <dbReference type="PROSITE" id="PS50904"/>
    </source>
</evidence>
<gene>
    <name evidence="2" type="ORF">BN1708_019787</name>
    <name evidence="3" type="ORF">BN1723_020304</name>
</gene>
<sequence length="102" mass="11779">MKVFSNSVTFNYSWEEVSTANWNKYCPWNDKSTHVIAVDTLARRVDPESGILRTERLITCKQTAPEWLKSLMGNTMDVSYMYETSYVDPARKTVTMVSQNLT</sequence>
<reference evidence="4 5" key="1">
    <citation type="submission" date="2015-05" db="EMBL/GenBank/DDBJ databases">
        <authorList>
            <person name="Fogelqvist Johan"/>
        </authorList>
    </citation>
    <scope>NUCLEOTIDE SEQUENCE [LARGE SCALE GENOMIC DNA]</scope>
    <source>
        <strain evidence="2">VL1</strain>
        <strain evidence="3">VL2</strain>
    </source>
</reference>